<dbReference type="InterPro" id="IPR004360">
    <property type="entry name" value="Glyas_Fos-R_dOase_dom"/>
</dbReference>
<keyword evidence="5" id="KW-0223">Dioxygenase</keyword>
<comment type="similarity">
    <text evidence="1">Belongs to the bleomycin resistance protein family.</text>
</comment>
<dbReference type="RefSeq" id="WP_183793432.1">
    <property type="nucleotide sequence ID" value="NZ_JACIDU010000011.1"/>
</dbReference>
<dbReference type="InterPro" id="IPR029068">
    <property type="entry name" value="Glyas_Bleomycin-R_OHBP_Dase"/>
</dbReference>
<dbReference type="CDD" id="cd08349">
    <property type="entry name" value="BLMA_like"/>
    <property type="match status" value="1"/>
</dbReference>
<dbReference type="AlphaFoldDB" id="A0A7W6K351"/>
<gene>
    <name evidence="5" type="ORF">GGQ66_002925</name>
</gene>
<dbReference type="Proteomes" id="UP000584824">
    <property type="component" value="Unassembled WGS sequence"/>
</dbReference>
<name>A0A7W6K351_9HYPH</name>
<dbReference type="EMBL" id="JACIDU010000011">
    <property type="protein sequence ID" value="MBB4104351.1"/>
    <property type="molecule type" value="Genomic_DNA"/>
</dbReference>
<keyword evidence="5" id="KW-0456">Lyase</keyword>
<sequence length="141" mass="15772">MGNALVPELAVSNWLKSRAFCCDIIGFTVRYERPEEGFSFLELGGAELMIDEIGVGRTFAVADAPFDYPLGRGVNLQIHVADVSAILDRLAVAGHPLYLPLEEKWYRRDDHEVGNRQFAVADPDGYLLRLYEGLGERSLEE</sequence>
<evidence type="ECO:0000313" key="6">
    <source>
        <dbReference type="Proteomes" id="UP000584824"/>
    </source>
</evidence>
<feature type="domain" description="VOC" evidence="4">
    <location>
        <begin position="2"/>
        <end position="133"/>
    </location>
</feature>
<dbReference type="GO" id="GO:0046677">
    <property type="term" value="P:response to antibiotic"/>
    <property type="evidence" value="ECO:0007669"/>
    <property type="project" value="UniProtKB-KW"/>
</dbReference>
<reference evidence="5 6" key="1">
    <citation type="submission" date="2020-08" db="EMBL/GenBank/DDBJ databases">
        <title>Genomic Encyclopedia of Type Strains, Phase IV (KMG-IV): sequencing the most valuable type-strain genomes for metagenomic binning, comparative biology and taxonomic classification.</title>
        <authorList>
            <person name="Goeker M."/>
        </authorList>
    </citation>
    <scope>NUCLEOTIDE SEQUENCE [LARGE SCALE GENOMIC DNA]</scope>
    <source>
        <strain evidence="5 6">DSM 26385</strain>
    </source>
</reference>
<dbReference type="SUPFAM" id="SSF54593">
    <property type="entry name" value="Glyoxalase/Bleomycin resistance protein/Dihydroxybiphenyl dioxygenase"/>
    <property type="match status" value="1"/>
</dbReference>
<dbReference type="PROSITE" id="PS51819">
    <property type="entry name" value="VOC"/>
    <property type="match status" value="1"/>
</dbReference>
<dbReference type="InterPro" id="IPR000335">
    <property type="entry name" value="Bleomycin-R"/>
</dbReference>
<dbReference type="GO" id="GO:0051213">
    <property type="term" value="F:dioxygenase activity"/>
    <property type="evidence" value="ECO:0007669"/>
    <property type="project" value="UniProtKB-KW"/>
</dbReference>
<keyword evidence="6" id="KW-1185">Reference proteome</keyword>
<dbReference type="InterPro" id="IPR037523">
    <property type="entry name" value="VOC_core"/>
</dbReference>
<dbReference type="Pfam" id="PF00903">
    <property type="entry name" value="Glyoxalase"/>
    <property type="match status" value="1"/>
</dbReference>
<evidence type="ECO:0000256" key="1">
    <source>
        <dbReference type="ARBA" id="ARBA00011051"/>
    </source>
</evidence>
<proteinExistence type="inferred from homology"/>
<evidence type="ECO:0000256" key="3">
    <source>
        <dbReference type="ARBA" id="ARBA00023251"/>
    </source>
</evidence>
<keyword evidence="3" id="KW-0046">Antibiotic resistance</keyword>
<evidence type="ECO:0000313" key="5">
    <source>
        <dbReference type="EMBL" id="MBB4104351.1"/>
    </source>
</evidence>
<protein>
    <recommendedName>
        <fullName evidence="2">Bleomycin resistance protein</fullName>
    </recommendedName>
</protein>
<comment type="caution">
    <text evidence="5">The sequence shown here is derived from an EMBL/GenBank/DDBJ whole genome shotgun (WGS) entry which is preliminary data.</text>
</comment>
<evidence type="ECO:0000256" key="2">
    <source>
        <dbReference type="ARBA" id="ARBA00021572"/>
    </source>
</evidence>
<dbReference type="Gene3D" id="3.10.180.10">
    <property type="entry name" value="2,3-Dihydroxybiphenyl 1,2-Dioxygenase, domain 1"/>
    <property type="match status" value="1"/>
</dbReference>
<accession>A0A7W6K351</accession>
<organism evidence="5 6">
    <name type="scientific">Allorhizobium borbori</name>
    <dbReference type="NCBI Taxonomy" id="485907"/>
    <lineage>
        <taxon>Bacteria</taxon>
        <taxon>Pseudomonadati</taxon>
        <taxon>Pseudomonadota</taxon>
        <taxon>Alphaproteobacteria</taxon>
        <taxon>Hyphomicrobiales</taxon>
        <taxon>Rhizobiaceae</taxon>
        <taxon>Rhizobium/Agrobacterium group</taxon>
        <taxon>Allorhizobium</taxon>
    </lineage>
</organism>
<keyword evidence="5" id="KW-0560">Oxidoreductase</keyword>
<evidence type="ECO:0000259" key="4">
    <source>
        <dbReference type="PROSITE" id="PS51819"/>
    </source>
</evidence>
<dbReference type="GO" id="GO:0016829">
    <property type="term" value="F:lyase activity"/>
    <property type="evidence" value="ECO:0007669"/>
    <property type="project" value="UniProtKB-KW"/>
</dbReference>